<reference evidence="2" key="1">
    <citation type="submission" date="2022-11" db="UniProtKB">
        <authorList>
            <consortium name="WormBaseParasite"/>
        </authorList>
    </citation>
    <scope>IDENTIFICATION</scope>
</reference>
<evidence type="ECO:0000313" key="1">
    <source>
        <dbReference type="Proteomes" id="UP000887565"/>
    </source>
</evidence>
<organism evidence="1 2">
    <name type="scientific">Romanomermis culicivorax</name>
    <name type="common">Nematode worm</name>
    <dbReference type="NCBI Taxonomy" id="13658"/>
    <lineage>
        <taxon>Eukaryota</taxon>
        <taxon>Metazoa</taxon>
        <taxon>Ecdysozoa</taxon>
        <taxon>Nematoda</taxon>
        <taxon>Enoplea</taxon>
        <taxon>Dorylaimia</taxon>
        <taxon>Mermithida</taxon>
        <taxon>Mermithoidea</taxon>
        <taxon>Mermithidae</taxon>
        <taxon>Romanomermis</taxon>
    </lineage>
</organism>
<protein>
    <submittedName>
        <fullName evidence="2">Uncharacterized protein</fullName>
    </submittedName>
</protein>
<dbReference type="AlphaFoldDB" id="A0A915JW54"/>
<name>A0A915JW54_ROMCU</name>
<evidence type="ECO:0000313" key="2">
    <source>
        <dbReference type="WBParaSite" id="nRc.2.0.1.t29967-RA"/>
    </source>
</evidence>
<dbReference type="Proteomes" id="UP000887565">
    <property type="component" value="Unplaced"/>
</dbReference>
<keyword evidence="1" id="KW-1185">Reference proteome</keyword>
<accession>A0A915JW54</accession>
<dbReference type="WBParaSite" id="nRc.2.0.1.t29967-RA">
    <property type="protein sequence ID" value="nRc.2.0.1.t29967-RA"/>
    <property type="gene ID" value="nRc.2.0.1.g29967"/>
</dbReference>
<sequence>MMAQGDLLQGGRSIKEAAEGQWNLQASHLRLKNHPLDDPIYQISFYNIGMETGYSDKDNVVSQLTDYVTDNLRTARKGITQSIVDNFMFKLKESPDPAVLQATSKKSVSSEGVPELASMHQMSLTFDSAAESSILNEEETSELIVVLTNNADLFIEATGEQ</sequence>
<proteinExistence type="predicted"/>